<protein>
    <submittedName>
        <fullName evidence="2">Uncharacterized protein</fullName>
    </submittedName>
</protein>
<comment type="caution">
    <text evidence="2">The sequence shown here is derived from an EMBL/GenBank/DDBJ whole genome shotgun (WGS) entry which is preliminary data.</text>
</comment>
<evidence type="ECO:0000313" key="2">
    <source>
        <dbReference type="EMBL" id="GGN39644.1"/>
    </source>
</evidence>
<reference evidence="2" key="1">
    <citation type="journal article" date="2014" name="Int. J. Syst. Evol. Microbiol.">
        <title>Complete genome sequence of Corynebacterium casei LMG S-19264T (=DSM 44701T), isolated from a smear-ripened cheese.</title>
        <authorList>
            <consortium name="US DOE Joint Genome Institute (JGI-PGF)"/>
            <person name="Walter F."/>
            <person name="Albersmeier A."/>
            <person name="Kalinowski J."/>
            <person name="Ruckert C."/>
        </authorList>
    </citation>
    <scope>NUCLEOTIDE SEQUENCE</scope>
    <source>
        <strain evidence="2">CGMCC 4.7110</strain>
    </source>
</reference>
<gene>
    <name evidence="2" type="ORF">GCM10011578_086490</name>
</gene>
<dbReference type="EMBL" id="BMML01000030">
    <property type="protein sequence ID" value="GGN39644.1"/>
    <property type="molecule type" value="Genomic_DNA"/>
</dbReference>
<reference evidence="2" key="2">
    <citation type="submission" date="2020-09" db="EMBL/GenBank/DDBJ databases">
        <authorList>
            <person name="Sun Q."/>
            <person name="Zhou Y."/>
        </authorList>
    </citation>
    <scope>NUCLEOTIDE SEQUENCE</scope>
    <source>
        <strain evidence="2">CGMCC 4.7110</strain>
    </source>
</reference>
<feature type="compositionally biased region" description="Basic and acidic residues" evidence="1">
    <location>
        <begin position="18"/>
        <end position="27"/>
    </location>
</feature>
<sequence length="115" mass="11398">MAVVETPVTPEPAQAETGNHDSGHDTDTTDSGGDPDAADTAYGADATDRAYATDTSDSADTTDTTDTGPGGDARPTDDRGLGVGRAAWVAQAVGDGHGGGGAENGDHGARGRQRT</sequence>
<organism evidence="2 3">
    <name type="scientific">Streptomyces fuscichromogenes</name>
    <dbReference type="NCBI Taxonomy" id="1324013"/>
    <lineage>
        <taxon>Bacteria</taxon>
        <taxon>Bacillati</taxon>
        <taxon>Actinomycetota</taxon>
        <taxon>Actinomycetes</taxon>
        <taxon>Kitasatosporales</taxon>
        <taxon>Streptomycetaceae</taxon>
        <taxon>Streptomyces</taxon>
    </lineage>
</organism>
<keyword evidence="3" id="KW-1185">Reference proteome</keyword>
<dbReference type="AlphaFoldDB" id="A0A917XNA6"/>
<evidence type="ECO:0000256" key="1">
    <source>
        <dbReference type="SAM" id="MobiDB-lite"/>
    </source>
</evidence>
<proteinExistence type="predicted"/>
<feature type="region of interest" description="Disordered" evidence="1">
    <location>
        <begin position="1"/>
        <end position="115"/>
    </location>
</feature>
<name>A0A917XNA6_9ACTN</name>
<dbReference type="RefSeq" id="WP_229713697.1">
    <property type="nucleotide sequence ID" value="NZ_BMML01000030.1"/>
</dbReference>
<evidence type="ECO:0000313" key="3">
    <source>
        <dbReference type="Proteomes" id="UP000653411"/>
    </source>
</evidence>
<accession>A0A917XNA6</accession>
<feature type="compositionally biased region" description="Low complexity" evidence="1">
    <location>
        <begin position="29"/>
        <end position="67"/>
    </location>
</feature>
<dbReference type="Proteomes" id="UP000653411">
    <property type="component" value="Unassembled WGS sequence"/>
</dbReference>